<evidence type="ECO:0000313" key="3">
    <source>
        <dbReference type="Proteomes" id="UP000007148"/>
    </source>
</evidence>
<dbReference type="HOGENOM" id="CLU_2146841_0_0_1"/>
<protein>
    <submittedName>
        <fullName evidence="2">Uncharacterized protein</fullName>
    </submittedName>
</protein>
<keyword evidence="3" id="KW-1185">Reference proteome</keyword>
<dbReference type="AlphaFoldDB" id="G4TYH5"/>
<proteinExistence type="predicted"/>
<accession>G4TYH5</accession>
<feature type="compositionally biased region" description="Polar residues" evidence="1">
    <location>
        <begin position="100"/>
        <end position="112"/>
    </location>
</feature>
<organism evidence="2 3">
    <name type="scientific">Serendipita indica (strain DSM 11827)</name>
    <name type="common">Root endophyte fungus</name>
    <name type="synonym">Piriformospora indica</name>
    <dbReference type="NCBI Taxonomy" id="1109443"/>
    <lineage>
        <taxon>Eukaryota</taxon>
        <taxon>Fungi</taxon>
        <taxon>Dikarya</taxon>
        <taxon>Basidiomycota</taxon>
        <taxon>Agaricomycotina</taxon>
        <taxon>Agaricomycetes</taxon>
        <taxon>Sebacinales</taxon>
        <taxon>Serendipitaceae</taxon>
        <taxon>Serendipita</taxon>
    </lineage>
</organism>
<gene>
    <name evidence="2" type="ORF">PIIN_10361</name>
</gene>
<name>G4TYH5_SERID</name>
<dbReference type="EMBL" id="CAFZ01000719">
    <property type="protein sequence ID" value="CCA76368.1"/>
    <property type="molecule type" value="Genomic_DNA"/>
</dbReference>
<dbReference type="InParanoid" id="G4TYH5"/>
<dbReference type="Proteomes" id="UP000007148">
    <property type="component" value="Unassembled WGS sequence"/>
</dbReference>
<sequence length="112" mass="11675">MSIAHFEQSHEIFPALLPDVEGSACPAGLVETGEGANSSALQPPMGPFISDSVISIHRDSSQDSSSLVEHPPVAQPLDTQQRAQAATNRPRCPCGRFSGAGTSQTSYPTAKG</sequence>
<reference evidence="2 3" key="1">
    <citation type="journal article" date="2011" name="PLoS Pathog.">
        <title>Endophytic Life Strategies Decoded by Genome and Transcriptome Analyses of the Mutualistic Root Symbiont Piriformospora indica.</title>
        <authorList>
            <person name="Zuccaro A."/>
            <person name="Lahrmann U."/>
            <person name="Guldener U."/>
            <person name="Langen G."/>
            <person name="Pfiffi S."/>
            <person name="Biedenkopf D."/>
            <person name="Wong P."/>
            <person name="Samans B."/>
            <person name="Grimm C."/>
            <person name="Basiewicz M."/>
            <person name="Murat C."/>
            <person name="Martin F."/>
            <person name="Kogel K.H."/>
        </authorList>
    </citation>
    <scope>NUCLEOTIDE SEQUENCE [LARGE SCALE GENOMIC DNA]</scope>
    <source>
        <strain evidence="2 3">DSM 11827</strain>
    </source>
</reference>
<feature type="region of interest" description="Disordered" evidence="1">
    <location>
        <begin position="58"/>
        <end position="112"/>
    </location>
</feature>
<feature type="compositionally biased region" description="Polar residues" evidence="1">
    <location>
        <begin position="77"/>
        <end position="87"/>
    </location>
</feature>
<comment type="caution">
    <text evidence="2">The sequence shown here is derived from an EMBL/GenBank/DDBJ whole genome shotgun (WGS) entry which is preliminary data.</text>
</comment>
<evidence type="ECO:0000256" key="1">
    <source>
        <dbReference type="SAM" id="MobiDB-lite"/>
    </source>
</evidence>
<evidence type="ECO:0000313" key="2">
    <source>
        <dbReference type="EMBL" id="CCA76368.1"/>
    </source>
</evidence>